<dbReference type="OrthoDB" id="6373272at2759"/>
<comment type="caution">
    <text evidence="2">The sequence shown here is derived from an EMBL/GenBank/DDBJ whole genome shotgun (WGS) entry which is preliminary data.</text>
</comment>
<reference evidence="2 3" key="1">
    <citation type="journal article" date="2020" name="Cell">
        <title>Large-Scale Comparative Analyses of Tick Genomes Elucidate Their Genetic Diversity and Vector Capacities.</title>
        <authorList>
            <consortium name="Tick Genome and Microbiome Consortium (TIGMIC)"/>
            <person name="Jia N."/>
            <person name="Wang J."/>
            <person name="Shi W."/>
            <person name="Du L."/>
            <person name="Sun Y."/>
            <person name="Zhan W."/>
            <person name="Jiang J.F."/>
            <person name="Wang Q."/>
            <person name="Zhang B."/>
            <person name="Ji P."/>
            <person name="Bell-Sakyi L."/>
            <person name="Cui X.M."/>
            <person name="Yuan T.T."/>
            <person name="Jiang B.G."/>
            <person name="Yang W.F."/>
            <person name="Lam T.T."/>
            <person name="Chang Q.C."/>
            <person name="Ding S.J."/>
            <person name="Wang X.J."/>
            <person name="Zhu J.G."/>
            <person name="Ruan X.D."/>
            <person name="Zhao L."/>
            <person name="Wei J.T."/>
            <person name="Ye R.Z."/>
            <person name="Que T.C."/>
            <person name="Du C.H."/>
            <person name="Zhou Y.H."/>
            <person name="Cheng J.X."/>
            <person name="Dai P.F."/>
            <person name="Guo W.B."/>
            <person name="Han X.H."/>
            <person name="Huang E.J."/>
            <person name="Li L.F."/>
            <person name="Wei W."/>
            <person name="Gao Y.C."/>
            <person name="Liu J.Z."/>
            <person name="Shao H.Z."/>
            <person name="Wang X."/>
            <person name="Wang C.C."/>
            <person name="Yang T.C."/>
            <person name="Huo Q.B."/>
            <person name="Li W."/>
            <person name="Chen H.Y."/>
            <person name="Chen S.E."/>
            <person name="Zhou L.G."/>
            <person name="Ni X.B."/>
            <person name="Tian J.H."/>
            <person name="Sheng Y."/>
            <person name="Liu T."/>
            <person name="Pan Y.S."/>
            <person name="Xia L.Y."/>
            <person name="Li J."/>
            <person name="Zhao F."/>
            <person name="Cao W.C."/>
        </authorList>
    </citation>
    <scope>NUCLEOTIDE SEQUENCE [LARGE SCALE GENOMIC DNA]</scope>
    <source>
        <strain evidence="2">HaeL-2018</strain>
    </source>
</reference>
<organism evidence="2 3">
    <name type="scientific">Haemaphysalis longicornis</name>
    <name type="common">Bush tick</name>
    <dbReference type="NCBI Taxonomy" id="44386"/>
    <lineage>
        <taxon>Eukaryota</taxon>
        <taxon>Metazoa</taxon>
        <taxon>Ecdysozoa</taxon>
        <taxon>Arthropoda</taxon>
        <taxon>Chelicerata</taxon>
        <taxon>Arachnida</taxon>
        <taxon>Acari</taxon>
        <taxon>Parasitiformes</taxon>
        <taxon>Ixodida</taxon>
        <taxon>Ixodoidea</taxon>
        <taxon>Ixodidae</taxon>
        <taxon>Haemaphysalinae</taxon>
        <taxon>Haemaphysalis</taxon>
    </lineage>
</organism>
<sequence>MGKRVLSLRLSRARVRRRGSATCAPTWGTLRKTAAACSPVRGRIRRDVSSVAKWATMAVSAVWRRRRNPRHFKKNPPQYVWRTRSTSQERRGAPNRRRGFVGESPAENQGLPEVEGFVGERKARVLRDTGCNTVIVKRCLVSDKDLIGAKSPAHLLDRSVLMLPEASITVATPYFSGRLKAKCLENPI</sequence>
<keyword evidence="3" id="KW-1185">Reference proteome</keyword>
<name>A0A9J6FRQ0_HAELO</name>
<dbReference type="VEuPathDB" id="VectorBase:HLOH_064441"/>
<evidence type="ECO:0000313" key="3">
    <source>
        <dbReference type="Proteomes" id="UP000821853"/>
    </source>
</evidence>
<accession>A0A9J6FRQ0</accession>
<dbReference type="Proteomes" id="UP000821853">
    <property type="component" value="Unassembled WGS sequence"/>
</dbReference>
<evidence type="ECO:0000256" key="1">
    <source>
        <dbReference type="SAM" id="MobiDB-lite"/>
    </source>
</evidence>
<evidence type="ECO:0000313" key="2">
    <source>
        <dbReference type="EMBL" id="KAH9365946.1"/>
    </source>
</evidence>
<dbReference type="AlphaFoldDB" id="A0A9J6FRQ0"/>
<protein>
    <submittedName>
        <fullName evidence="2">Uncharacterized protein</fullName>
    </submittedName>
</protein>
<dbReference type="EMBL" id="JABSTR010000003">
    <property type="protein sequence ID" value="KAH9365946.1"/>
    <property type="molecule type" value="Genomic_DNA"/>
</dbReference>
<proteinExistence type="predicted"/>
<gene>
    <name evidence="2" type="ORF">HPB48_022215</name>
</gene>
<feature type="region of interest" description="Disordered" evidence="1">
    <location>
        <begin position="84"/>
        <end position="108"/>
    </location>
</feature>